<evidence type="ECO:0000256" key="6">
    <source>
        <dbReference type="ARBA" id="ARBA00022692"/>
    </source>
</evidence>
<protein>
    <recommendedName>
        <fullName evidence="14">Calcium load-activated calcium channel</fullName>
        <shortName evidence="14">CLAC channel</shortName>
    </recommendedName>
</protein>
<keyword evidence="4" id="KW-0109">Calcium transport</keyword>
<keyword evidence="3 14" id="KW-0813">Transport</keyword>
<keyword evidence="6 16" id="KW-0812">Transmembrane</keyword>
<dbReference type="PANTHER" id="PTHR20917">
    <property type="entry name" value="PNAS-RELATED"/>
    <property type="match status" value="1"/>
</dbReference>
<dbReference type="AlphaFoldDB" id="A0AAN7ULY9"/>
<keyword evidence="11 14" id="KW-0406">Ion transport</keyword>
<dbReference type="PANTHER" id="PTHR20917:SF0">
    <property type="entry name" value="CALCIUM LOAD-ACTIVATED CALCIUM CHANNEL"/>
    <property type="match status" value="1"/>
</dbReference>
<evidence type="ECO:0000256" key="13">
    <source>
        <dbReference type="ARBA" id="ARBA00023303"/>
    </source>
</evidence>
<evidence type="ECO:0000256" key="1">
    <source>
        <dbReference type="ARBA" id="ARBA00004477"/>
    </source>
</evidence>
<evidence type="ECO:0000313" key="18">
    <source>
        <dbReference type="Proteomes" id="UP001344447"/>
    </source>
</evidence>
<dbReference type="InterPro" id="IPR002809">
    <property type="entry name" value="EMC3/TMCO1"/>
</dbReference>
<keyword evidence="12 14" id="KW-0472">Membrane</keyword>
<evidence type="ECO:0000256" key="16">
    <source>
        <dbReference type="SAM" id="Phobius"/>
    </source>
</evidence>
<keyword evidence="13" id="KW-0407">Ion channel</keyword>
<keyword evidence="7 14" id="KW-0256">Endoplasmic reticulum</keyword>
<dbReference type="PIRSF" id="PIRSF023322">
    <property type="entry name" value="DUF841_euk"/>
    <property type="match status" value="1"/>
</dbReference>
<evidence type="ECO:0000256" key="8">
    <source>
        <dbReference type="ARBA" id="ARBA00022837"/>
    </source>
</evidence>
<keyword evidence="18" id="KW-1185">Reference proteome</keyword>
<sequence length="184" mass="20647">MATLDVLFILLVSIAASLASEGVSWLLVYRTDNYKRGKASIDRLQAQLDKLLEQESQTSSLSKKGSKDKKIEKIEEQLKIANKELSFSKMKSMFAVAVSMIALFSYLNRIFDGVIVCKLPFVPIGFLQGISHRTIAGEDYTDCSMTFIYAICSMFIRNNIQLILGTAPPKTKQNNPWALPEEKK</sequence>
<feature type="transmembrane region" description="Helical" evidence="16">
    <location>
        <begin position="93"/>
        <end position="111"/>
    </location>
</feature>
<organism evidence="17 18">
    <name type="scientific">Dictyostelium firmibasis</name>
    <dbReference type="NCBI Taxonomy" id="79012"/>
    <lineage>
        <taxon>Eukaryota</taxon>
        <taxon>Amoebozoa</taxon>
        <taxon>Evosea</taxon>
        <taxon>Eumycetozoa</taxon>
        <taxon>Dictyostelia</taxon>
        <taxon>Dictyosteliales</taxon>
        <taxon>Dictyosteliaceae</taxon>
        <taxon>Dictyostelium</taxon>
    </lineage>
</organism>
<comment type="function">
    <text evidence="14">Calcium-selective channel required to prevent calcium stores from overfilling.</text>
</comment>
<evidence type="ECO:0000256" key="15">
    <source>
        <dbReference type="SAM" id="Coils"/>
    </source>
</evidence>
<comment type="subcellular location">
    <subcellularLocation>
        <location evidence="1">Endoplasmic reticulum membrane</location>
        <topology evidence="1">Multi-pass membrane protein</topology>
    </subcellularLocation>
</comment>
<dbReference type="Pfam" id="PF01956">
    <property type="entry name" value="EMC3_TMCO1"/>
    <property type="match status" value="1"/>
</dbReference>
<dbReference type="GO" id="GO:0032469">
    <property type="term" value="P:endoplasmic reticulum calcium ion homeostasis"/>
    <property type="evidence" value="ECO:0007669"/>
    <property type="project" value="UniProtKB-UniRule"/>
</dbReference>
<keyword evidence="10 15" id="KW-0175">Coiled coil</keyword>
<dbReference type="Proteomes" id="UP001344447">
    <property type="component" value="Unassembled WGS sequence"/>
</dbReference>
<evidence type="ECO:0000256" key="9">
    <source>
        <dbReference type="ARBA" id="ARBA00022989"/>
    </source>
</evidence>
<name>A0AAN7ULY9_9MYCE</name>
<feature type="transmembrane region" description="Helical" evidence="16">
    <location>
        <begin position="6"/>
        <end position="28"/>
    </location>
</feature>
<dbReference type="GO" id="GO:0005789">
    <property type="term" value="C:endoplasmic reticulum membrane"/>
    <property type="evidence" value="ECO:0007669"/>
    <property type="project" value="UniProtKB-SubCell"/>
</dbReference>
<evidence type="ECO:0000256" key="14">
    <source>
        <dbReference type="PIRNR" id="PIRNR023322"/>
    </source>
</evidence>
<evidence type="ECO:0000256" key="3">
    <source>
        <dbReference type="ARBA" id="ARBA00022448"/>
    </source>
</evidence>
<proteinExistence type="inferred from homology"/>
<evidence type="ECO:0000313" key="17">
    <source>
        <dbReference type="EMBL" id="KAK5584373.1"/>
    </source>
</evidence>
<evidence type="ECO:0000256" key="2">
    <source>
        <dbReference type="ARBA" id="ARBA00006537"/>
    </source>
</evidence>
<comment type="similarity">
    <text evidence="2 14">Belongs to the TMCO1 family.</text>
</comment>
<keyword evidence="9 16" id="KW-1133">Transmembrane helix</keyword>
<dbReference type="InterPro" id="IPR008559">
    <property type="entry name" value="TMCO1"/>
</dbReference>
<evidence type="ECO:0000256" key="10">
    <source>
        <dbReference type="ARBA" id="ARBA00023054"/>
    </source>
</evidence>
<evidence type="ECO:0000256" key="4">
    <source>
        <dbReference type="ARBA" id="ARBA00022568"/>
    </source>
</evidence>
<reference evidence="17 18" key="1">
    <citation type="submission" date="2023-11" db="EMBL/GenBank/DDBJ databases">
        <title>Dfirmibasis_genome.</title>
        <authorList>
            <person name="Edelbroek B."/>
            <person name="Kjellin J."/>
            <person name="Jerlstrom-Hultqvist J."/>
            <person name="Soderbom F."/>
        </authorList>
    </citation>
    <scope>NUCLEOTIDE SEQUENCE [LARGE SCALE GENOMIC DNA]</scope>
    <source>
        <strain evidence="17 18">TNS-C-14</strain>
    </source>
</reference>
<keyword evidence="5 14" id="KW-0107">Calcium channel</keyword>
<evidence type="ECO:0000256" key="7">
    <source>
        <dbReference type="ARBA" id="ARBA00022824"/>
    </source>
</evidence>
<dbReference type="GO" id="GO:0005262">
    <property type="term" value="F:calcium channel activity"/>
    <property type="evidence" value="ECO:0007669"/>
    <property type="project" value="UniProtKB-UniRule"/>
</dbReference>
<dbReference type="SMART" id="SM01415">
    <property type="entry name" value="DUF106"/>
    <property type="match status" value="1"/>
</dbReference>
<evidence type="ECO:0000256" key="12">
    <source>
        <dbReference type="ARBA" id="ARBA00023136"/>
    </source>
</evidence>
<keyword evidence="8 14" id="KW-0106">Calcium</keyword>
<gene>
    <name evidence="17" type="ORF">RB653_005984</name>
</gene>
<dbReference type="EMBL" id="JAVFKY010000001">
    <property type="protein sequence ID" value="KAK5584373.1"/>
    <property type="molecule type" value="Genomic_DNA"/>
</dbReference>
<evidence type="ECO:0000256" key="11">
    <source>
        <dbReference type="ARBA" id="ARBA00023065"/>
    </source>
</evidence>
<comment type="caution">
    <text evidence="17">The sequence shown here is derived from an EMBL/GenBank/DDBJ whole genome shotgun (WGS) entry which is preliminary data.</text>
</comment>
<evidence type="ECO:0000256" key="5">
    <source>
        <dbReference type="ARBA" id="ARBA00022673"/>
    </source>
</evidence>
<accession>A0AAN7ULY9</accession>
<feature type="coiled-coil region" evidence="15">
    <location>
        <begin position="34"/>
        <end position="91"/>
    </location>
</feature>